<organism evidence="2 3">
    <name type="scientific">Salvia divinorum</name>
    <name type="common">Maria pastora</name>
    <name type="synonym">Diviner's sage</name>
    <dbReference type="NCBI Taxonomy" id="28513"/>
    <lineage>
        <taxon>Eukaryota</taxon>
        <taxon>Viridiplantae</taxon>
        <taxon>Streptophyta</taxon>
        <taxon>Embryophyta</taxon>
        <taxon>Tracheophyta</taxon>
        <taxon>Spermatophyta</taxon>
        <taxon>Magnoliopsida</taxon>
        <taxon>eudicotyledons</taxon>
        <taxon>Gunneridae</taxon>
        <taxon>Pentapetalae</taxon>
        <taxon>asterids</taxon>
        <taxon>lamiids</taxon>
        <taxon>Lamiales</taxon>
        <taxon>Lamiaceae</taxon>
        <taxon>Nepetoideae</taxon>
        <taxon>Mentheae</taxon>
        <taxon>Salviinae</taxon>
        <taxon>Salvia</taxon>
        <taxon>Salvia subgen. Calosphace</taxon>
    </lineage>
</organism>
<proteinExistence type="predicted"/>
<reference evidence="2 3" key="1">
    <citation type="submission" date="2024-06" db="EMBL/GenBank/DDBJ databases">
        <title>A chromosome level genome sequence of Diviner's sage (Salvia divinorum).</title>
        <authorList>
            <person name="Ford S.A."/>
            <person name="Ro D.-K."/>
            <person name="Ness R.W."/>
            <person name="Phillips M.A."/>
        </authorList>
    </citation>
    <scope>NUCLEOTIDE SEQUENCE [LARGE SCALE GENOMIC DNA]</scope>
    <source>
        <strain evidence="2">SAF-2024a</strain>
        <tissue evidence="2">Leaf</tissue>
    </source>
</reference>
<protein>
    <submittedName>
        <fullName evidence="2">Uncharacterized protein</fullName>
    </submittedName>
</protein>
<accession>A0ABD1GYG1</accession>
<sequence length="75" mass="7959">MEGLIPLVYKAIVQYRNGGQSGLTGAWLDDTQSAAAYTRLPGDSELLISRFSGKIMASPPPPQRGGPFPPQATTI</sequence>
<feature type="compositionally biased region" description="Pro residues" evidence="1">
    <location>
        <begin position="58"/>
        <end position="75"/>
    </location>
</feature>
<dbReference type="PANTHER" id="PTHR34670:SF8">
    <property type="entry name" value="EXPRESSED PROTEIN"/>
    <property type="match status" value="1"/>
</dbReference>
<evidence type="ECO:0000313" key="3">
    <source>
        <dbReference type="Proteomes" id="UP001567538"/>
    </source>
</evidence>
<keyword evidence="3" id="KW-1185">Reference proteome</keyword>
<name>A0ABD1GYG1_SALDI</name>
<comment type="caution">
    <text evidence="2">The sequence shown here is derived from an EMBL/GenBank/DDBJ whole genome shotgun (WGS) entry which is preliminary data.</text>
</comment>
<gene>
    <name evidence="2" type="ORF">AAHA92_17331</name>
</gene>
<feature type="region of interest" description="Disordered" evidence="1">
    <location>
        <begin position="54"/>
        <end position="75"/>
    </location>
</feature>
<dbReference type="Proteomes" id="UP001567538">
    <property type="component" value="Unassembled WGS sequence"/>
</dbReference>
<dbReference type="PANTHER" id="PTHR34670">
    <property type="entry name" value="EXPRESSED PROTEIN"/>
    <property type="match status" value="1"/>
</dbReference>
<dbReference type="AlphaFoldDB" id="A0ABD1GYG1"/>
<evidence type="ECO:0000313" key="2">
    <source>
        <dbReference type="EMBL" id="KAL1549199.1"/>
    </source>
</evidence>
<dbReference type="EMBL" id="JBEAFC010000007">
    <property type="protein sequence ID" value="KAL1549199.1"/>
    <property type="molecule type" value="Genomic_DNA"/>
</dbReference>
<evidence type="ECO:0000256" key="1">
    <source>
        <dbReference type="SAM" id="MobiDB-lite"/>
    </source>
</evidence>